<proteinExistence type="predicted"/>
<protein>
    <submittedName>
        <fullName evidence="1">Uncharacterized protein</fullName>
    </submittedName>
</protein>
<dbReference type="RefSeq" id="WP_126072991.1">
    <property type="nucleotide sequence ID" value="NZ_CP051166.1"/>
</dbReference>
<dbReference type="EMBL" id="RXLQ01000003">
    <property type="protein sequence ID" value="RSZ59629.1"/>
    <property type="molecule type" value="Genomic_DNA"/>
</dbReference>
<organism evidence="1 2">
    <name type="scientific">Massilia atriviolacea</name>
    <dbReference type="NCBI Taxonomy" id="2495579"/>
    <lineage>
        <taxon>Bacteria</taxon>
        <taxon>Pseudomonadati</taxon>
        <taxon>Pseudomonadota</taxon>
        <taxon>Betaproteobacteria</taxon>
        <taxon>Burkholderiales</taxon>
        <taxon>Oxalobacteraceae</taxon>
        <taxon>Telluria group</taxon>
        <taxon>Massilia</taxon>
    </lineage>
</organism>
<evidence type="ECO:0000313" key="1">
    <source>
        <dbReference type="EMBL" id="RSZ59629.1"/>
    </source>
</evidence>
<gene>
    <name evidence="1" type="ORF">EJB06_05370</name>
</gene>
<sequence length="59" mass="6073">MPQVDVAGGTCGALPFQAALALAPFQAVELDAPVPCLSNEDPSRRCVALPWPAAVPQSQ</sequence>
<name>A0A430HQ45_9BURK</name>
<dbReference type="AlphaFoldDB" id="A0A430HQ45"/>
<keyword evidence="2" id="KW-1185">Reference proteome</keyword>
<dbReference type="Proteomes" id="UP000278085">
    <property type="component" value="Unassembled WGS sequence"/>
</dbReference>
<comment type="caution">
    <text evidence="1">The sequence shown here is derived from an EMBL/GenBank/DDBJ whole genome shotgun (WGS) entry which is preliminary data.</text>
</comment>
<reference evidence="1 2" key="1">
    <citation type="submission" date="2018-12" db="EMBL/GenBank/DDBJ databases">
        <authorList>
            <person name="Yang E."/>
        </authorList>
    </citation>
    <scope>NUCLEOTIDE SEQUENCE [LARGE SCALE GENOMIC DNA]</scope>
    <source>
        <strain evidence="1 2">SOD</strain>
    </source>
</reference>
<evidence type="ECO:0000313" key="2">
    <source>
        <dbReference type="Proteomes" id="UP000278085"/>
    </source>
</evidence>
<accession>A0A430HQ45</accession>